<dbReference type="AlphaFoldDB" id="A0A1Y6BCU7"/>
<proteinExistence type="predicted"/>
<dbReference type="Gene3D" id="3.40.50.2300">
    <property type="match status" value="1"/>
</dbReference>
<dbReference type="GO" id="GO:0000160">
    <property type="term" value="P:phosphorelay signal transduction system"/>
    <property type="evidence" value="ECO:0007669"/>
    <property type="project" value="InterPro"/>
</dbReference>
<evidence type="ECO:0000256" key="1">
    <source>
        <dbReference type="ARBA" id="ARBA00022553"/>
    </source>
</evidence>
<dbReference type="SMART" id="SM00448">
    <property type="entry name" value="REC"/>
    <property type="match status" value="1"/>
</dbReference>
<keyword evidence="5" id="KW-1185">Reference proteome</keyword>
<dbReference type="PANTHER" id="PTHR44591:SF3">
    <property type="entry name" value="RESPONSE REGULATORY DOMAIN-CONTAINING PROTEIN"/>
    <property type="match status" value="1"/>
</dbReference>
<dbReference type="Pfam" id="PF00072">
    <property type="entry name" value="Response_reg"/>
    <property type="match status" value="1"/>
</dbReference>
<evidence type="ECO:0000313" key="4">
    <source>
        <dbReference type="EMBL" id="SMF04870.1"/>
    </source>
</evidence>
<organism evidence="4 5">
    <name type="scientific">Pseudobacteriovorax antillogorgiicola</name>
    <dbReference type="NCBI Taxonomy" id="1513793"/>
    <lineage>
        <taxon>Bacteria</taxon>
        <taxon>Pseudomonadati</taxon>
        <taxon>Bdellovibrionota</taxon>
        <taxon>Oligoflexia</taxon>
        <taxon>Oligoflexales</taxon>
        <taxon>Pseudobacteriovoracaceae</taxon>
        <taxon>Pseudobacteriovorax</taxon>
    </lineage>
</organism>
<dbReference type="PROSITE" id="PS50110">
    <property type="entry name" value="RESPONSE_REGULATORY"/>
    <property type="match status" value="1"/>
</dbReference>
<dbReference type="Gene3D" id="2.40.10.220">
    <property type="entry name" value="predicted glycosyltransferase like domains"/>
    <property type="match status" value="1"/>
</dbReference>
<dbReference type="STRING" id="1513793.SAMN06296036_10423"/>
<name>A0A1Y6BCU7_9BACT</name>
<keyword evidence="1 2" id="KW-0597">Phosphoprotein</keyword>
<accession>A0A1Y6BCU7</accession>
<dbReference type="RefSeq" id="WP_159455183.1">
    <property type="nucleotide sequence ID" value="NZ_FWZT01000004.1"/>
</dbReference>
<dbReference type="SUPFAM" id="SSF52172">
    <property type="entry name" value="CheY-like"/>
    <property type="match status" value="1"/>
</dbReference>
<evidence type="ECO:0000256" key="2">
    <source>
        <dbReference type="PROSITE-ProRule" id="PRU00169"/>
    </source>
</evidence>
<dbReference type="EMBL" id="FWZT01000004">
    <property type="protein sequence ID" value="SMF04870.1"/>
    <property type="molecule type" value="Genomic_DNA"/>
</dbReference>
<feature type="domain" description="Response regulatory" evidence="3">
    <location>
        <begin position="4"/>
        <end position="118"/>
    </location>
</feature>
<dbReference type="InterPro" id="IPR001789">
    <property type="entry name" value="Sig_transdc_resp-reg_receiver"/>
</dbReference>
<dbReference type="InterPro" id="IPR011006">
    <property type="entry name" value="CheY-like_superfamily"/>
</dbReference>
<gene>
    <name evidence="4" type="ORF">SAMN06296036_10423</name>
</gene>
<dbReference type="PANTHER" id="PTHR44591">
    <property type="entry name" value="STRESS RESPONSE REGULATOR PROTEIN 1"/>
    <property type="match status" value="1"/>
</dbReference>
<sequence>MSSTVLVLDDEHLIRRIVSEELEDAGFHVISAGSGQEALNLMANHEIDIVVSDVKMPNMSGIELLDRIQETMDNPPPVILVTAFSENTVQEALVKGAQAVFPKPIDYEALIETVKSKLTPIASRWGVENKIDSPVLSLAENFSSAESAQGRLRLGTGGFFLADPKEMPRPGDVVAFTFTFDELKPLNGQAQVLWTRKQSEGDLPPGFGAELTFLEDPDIDKIIDDYKALNSKSYVPNA</sequence>
<dbReference type="InterPro" id="IPR050595">
    <property type="entry name" value="Bact_response_regulator"/>
</dbReference>
<dbReference type="CDD" id="cd00156">
    <property type="entry name" value="REC"/>
    <property type="match status" value="1"/>
</dbReference>
<reference evidence="5" key="1">
    <citation type="submission" date="2017-04" db="EMBL/GenBank/DDBJ databases">
        <authorList>
            <person name="Varghese N."/>
            <person name="Submissions S."/>
        </authorList>
    </citation>
    <scope>NUCLEOTIDE SEQUENCE [LARGE SCALE GENOMIC DNA]</scope>
    <source>
        <strain evidence="5">RKEM611</strain>
    </source>
</reference>
<dbReference type="Proteomes" id="UP000192907">
    <property type="component" value="Unassembled WGS sequence"/>
</dbReference>
<feature type="modified residue" description="4-aspartylphosphate" evidence="2">
    <location>
        <position position="53"/>
    </location>
</feature>
<evidence type="ECO:0000259" key="3">
    <source>
        <dbReference type="PROSITE" id="PS50110"/>
    </source>
</evidence>
<evidence type="ECO:0000313" key="5">
    <source>
        <dbReference type="Proteomes" id="UP000192907"/>
    </source>
</evidence>
<protein>
    <submittedName>
        <fullName evidence="4">Response regulator receiver domain-containing protein</fullName>
    </submittedName>
</protein>